<protein>
    <recommendedName>
        <fullName evidence="1">DUF7691 domain-containing protein</fullName>
    </recommendedName>
</protein>
<keyword evidence="3" id="KW-1185">Reference proteome</keyword>
<evidence type="ECO:0000259" key="1">
    <source>
        <dbReference type="Pfam" id="PF24740"/>
    </source>
</evidence>
<dbReference type="EMBL" id="JAQNDO010000001">
    <property type="protein sequence ID" value="MDC0745464.1"/>
    <property type="molecule type" value="Genomic_DNA"/>
</dbReference>
<name>A0ABT5EVK0_9BACT</name>
<dbReference type="RefSeq" id="WP_271922989.1">
    <property type="nucleotide sequence ID" value="NZ_JAQNDO010000001.1"/>
</dbReference>
<accession>A0ABT5EVK0</accession>
<dbReference type="InterPro" id="IPR056108">
    <property type="entry name" value="DUF7691"/>
</dbReference>
<evidence type="ECO:0000313" key="2">
    <source>
        <dbReference type="EMBL" id="MDC0745464.1"/>
    </source>
</evidence>
<feature type="domain" description="DUF7691" evidence="1">
    <location>
        <begin position="1"/>
        <end position="169"/>
    </location>
</feature>
<proteinExistence type="predicted"/>
<dbReference type="Proteomes" id="UP001221411">
    <property type="component" value="Unassembled WGS sequence"/>
</dbReference>
<gene>
    <name evidence="2" type="ORF">POL67_29295</name>
</gene>
<comment type="caution">
    <text evidence="2">The sequence shown here is derived from an EMBL/GenBank/DDBJ whole genome shotgun (WGS) entry which is preliminary data.</text>
</comment>
<evidence type="ECO:0000313" key="3">
    <source>
        <dbReference type="Proteomes" id="UP001221411"/>
    </source>
</evidence>
<reference evidence="2 3" key="1">
    <citation type="submission" date="2022-11" db="EMBL/GenBank/DDBJ databases">
        <title>Minimal conservation of predation-associated metabolite biosynthetic gene clusters underscores biosynthetic potential of Myxococcota including descriptions for ten novel species: Archangium lansinium sp. nov., Myxococcus landrumus sp. nov., Nannocystis bai.</title>
        <authorList>
            <person name="Ahearne A."/>
            <person name="Stevens C."/>
            <person name="Dowd S."/>
        </authorList>
    </citation>
    <scope>NUCLEOTIDE SEQUENCE [LARGE SCALE GENOMIC DNA]</scope>
    <source>
        <strain evidence="2 3">RJM3</strain>
    </source>
</reference>
<organism evidence="2 3">
    <name type="scientific">Polyangium mundeleinium</name>
    <dbReference type="NCBI Taxonomy" id="2995306"/>
    <lineage>
        <taxon>Bacteria</taxon>
        <taxon>Pseudomonadati</taxon>
        <taxon>Myxococcota</taxon>
        <taxon>Polyangia</taxon>
        <taxon>Polyangiales</taxon>
        <taxon>Polyangiaceae</taxon>
        <taxon>Polyangium</taxon>
    </lineage>
</organism>
<dbReference type="Pfam" id="PF24740">
    <property type="entry name" value="DUF7691"/>
    <property type="match status" value="1"/>
</dbReference>
<sequence>MGSNTTAVAVDIDRVKAAWGSNDASLRARVLAAQYSKYLATIDDPSAGALDEVLAGALGDRPPSRYGYAVVALMHTLGTRLPGEVRSMKTIYGIDDVDSPDLNYPDETWFVPIPNTPEYPLLTLIPRDRLAALAAKIPDAYDGEGADFIEALTGWVAKTRELGVDLVLFDY</sequence>